<dbReference type="GO" id="GO:0046933">
    <property type="term" value="F:proton-transporting ATP synthase activity, rotational mechanism"/>
    <property type="evidence" value="ECO:0007669"/>
    <property type="project" value="InterPro"/>
</dbReference>
<dbReference type="InterPro" id="IPR006721">
    <property type="entry name" value="ATP_synth_F1_esu_mt"/>
</dbReference>
<dbReference type="PANTHER" id="PTHR12448">
    <property type="entry name" value="ATP SYNTHASE EPSILON CHAIN, MITOCHONDRIAL"/>
    <property type="match status" value="1"/>
</dbReference>
<accession>A0A3N4LTY2</accession>
<protein>
    <recommendedName>
        <fullName evidence="4">Mitochondrial ATP synthase epsilon chain domain-containing protein</fullName>
    </recommendedName>
</protein>
<comment type="similarity">
    <text evidence="1">Belongs to the eukaryotic ATPase epsilon family.</text>
</comment>
<reference evidence="2 3" key="1">
    <citation type="journal article" date="2018" name="Nat. Ecol. Evol.">
        <title>Pezizomycetes genomes reveal the molecular basis of ectomycorrhizal truffle lifestyle.</title>
        <authorList>
            <person name="Murat C."/>
            <person name="Payen T."/>
            <person name="Noel B."/>
            <person name="Kuo A."/>
            <person name="Morin E."/>
            <person name="Chen J."/>
            <person name="Kohler A."/>
            <person name="Krizsan K."/>
            <person name="Balestrini R."/>
            <person name="Da Silva C."/>
            <person name="Montanini B."/>
            <person name="Hainaut M."/>
            <person name="Levati E."/>
            <person name="Barry K.W."/>
            <person name="Belfiori B."/>
            <person name="Cichocki N."/>
            <person name="Clum A."/>
            <person name="Dockter R.B."/>
            <person name="Fauchery L."/>
            <person name="Guy J."/>
            <person name="Iotti M."/>
            <person name="Le Tacon F."/>
            <person name="Lindquist E.A."/>
            <person name="Lipzen A."/>
            <person name="Malagnac F."/>
            <person name="Mello A."/>
            <person name="Molinier V."/>
            <person name="Miyauchi S."/>
            <person name="Poulain J."/>
            <person name="Riccioni C."/>
            <person name="Rubini A."/>
            <person name="Sitrit Y."/>
            <person name="Splivallo R."/>
            <person name="Traeger S."/>
            <person name="Wang M."/>
            <person name="Zifcakova L."/>
            <person name="Wipf D."/>
            <person name="Zambonelli A."/>
            <person name="Paolocci F."/>
            <person name="Nowrousian M."/>
            <person name="Ottonello S."/>
            <person name="Baldrian P."/>
            <person name="Spatafora J.W."/>
            <person name="Henrissat B."/>
            <person name="Nagy L.G."/>
            <person name="Aury J.M."/>
            <person name="Wincker P."/>
            <person name="Grigoriev I.V."/>
            <person name="Bonfante P."/>
            <person name="Martin F.M."/>
        </authorList>
    </citation>
    <scope>NUCLEOTIDE SEQUENCE [LARGE SCALE GENOMIC DNA]</scope>
    <source>
        <strain evidence="2 3">ATCC MYA-4762</strain>
    </source>
</reference>
<dbReference type="STRING" id="1051890.A0A3N4LTY2"/>
<dbReference type="CDD" id="cd12153">
    <property type="entry name" value="F1-ATPase_epsilon"/>
    <property type="match status" value="1"/>
</dbReference>
<name>A0A3N4LTY2_9PEZI</name>
<dbReference type="GO" id="GO:0045259">
    <property type="term" value="C:proton-transporting ATP synthase complex"/>
    <property type="evidence" value="ECO:0007669"/>
    <property type="project" value="InterPro"/>
</dbReference>
<keyword evidence="3" id="KW-1185">Reference proteome</keyword>
<dbReference type="AlphaFoldDB" id="A0A3N4LTY2"/>
<evidence type="ECO:0000313" key="2">
    <source>
        <dbReference type="EMBL" id="RPB26327.1"/>
    </source>
</evidence>
<dbReference type="SUPFAM" id="SSF48690">
    <property type="entry name" value="Epsilon subunit of mitochondrial F1F0-ATP synthase"/>
    <property type="match status" value="1"/>
</dbReference>
<dbReference type="InParanoid" id="A0A3N4LTY2"/>
<evidence type="ECO:0000313" key="3">
    <source>
        <dbReference type="Proteomes" id="UP000267821"/>
    </source>
</evidence>
<dbReference type="GO" id="GO:0005743">
    <property type="term" value="C:mitochondrial inner membrane"/>
    <property type="evidence" value="ECO:0007669"/>
    <property type="project" value="InterPro"/>
</dbReference>
<dbReference type="EMBL" id="ML121535">
    <property type="protein sequence ID" value="RPB26327.1"/>
    <property type="molecule type" value="Genomic_DNA"/>
</dbReference>
<dbReference type="OrthoDB" id="269124at2759"/>
<organism evidence="2 3">
    <name type="scientific">Terfezia boudieri ATCC MYA-4762</name>
    <dbReference type="NCBI Taxonomy" id="1051890"/>
    <lineage>
        <taxon>Eukaryota</taxon>
        <taxon>Fungi</taxon>
        <taxon>Dikarya</taxon>
        <taxon>Ascomycota</taxon>
        <taxon>Pezizomycotina</taxon>
        <taxon>Pezizomycetes</taxon>
        <taxon>Pezizales</taxon>
        <taxon>Pezizaceae</taxon>
        <taxon>Terfezia</taxon>
    </lineage>
</organism>
<dbReference type="Gene3D" id="1.10.1620.20">
    <property type="entry name" value="ATP synthase, F1 complex, epsilon subunit superfamily, mitochondrial"/>
    <property type="match status" value="1"/>
</dbReference>
<sequence>MVAAWKAAGFTYNRYLAIAARVVRRSLKEQHRLAAERRGDMELKMARWEVRSILRIFGRHNCH</sequence>
<proteinExistence type="inferred from homology"/>
<dbReference type="Pfam" id="PF04627">
    <property type="entry name" value="ATP-synt_Eps"/>
    <property type="match status" value="1"/>
</dbReference>
<gene>
    <name evidence="2" type="ORF">L211DRAFT_781552</name>
</gene>
<evidence type="ECO:0000256" key="1">
    <source>
        <dbReference type="ARBA" id="ARBA00009502"/>
    </source>
</evidence>
<dbReference type="PANTHER" id="PTHR12448:SF0">
    <property type="entry name" value="ATP SYNTHASE SUBUNIT EPSILON, MITOCHONDRIAL"/>
    <property type="match status" value="1"/>
</dbReference>
<dbReference type="InterPro" id="IPR036742">
    <property type="entry name" value="ATP_synth_F1_esu_sf_mt"/>
</dbReference>
<dbReference type="Proteomes" id="UP000267821">
    <property type="component" value="Unassembled WGS sequence"/>
</dbReference>
<dbReference type="GO" id="GO:0042776">
    <property type="term" value="P:proton motive force-driven mitochondrial ATP synthesis"/>
    <property type="evidence" value="ECO:0007669"/>
    <property type="project" value="TreeGrafter"/>
</dbReference>
<evidence type="ECO:0008006" key="4">
    <source>
        <dbReference type="Google" id="ProtNLM"/>
    </source>
</evidence>